<evidence type="ECO:0000259" key="13">
    <source>
        <dbReference type="PROSITE" id="PS50240"/>
    </source>
</evidence>
<dbReference type="GO" id="GO:0051604">
    <property type="term" value="P:protein maturation"/>
    <property type="evidence" value="ECO:0007669"/>
    <property type="project" value="UniProtKB-ARBA"/>
</dbReference>
<dbReference type="InterPro" id="IPR051487">
    <property type="entry name" value="Ser/Thr_Proteases_Immune/Dev"/>
</dbReference>
<dbReference type="Proteomes" id="UP000515160">
    <property type="component" value="Chromosome 3"/>
</dbReference>
<name>A0A6P8WUB5_DROAB</name>
<dbReference type="InterPro" id="IPR018114">
    <property type="entry name" value="TRYPSIN_HIS"/>
</dbReference>
<dbReference type="PROSITE" id="PS00134">
    <property type="entry name" value="TRYPSIN_HIS"/>
    <property type="match status" value="1"/>
</dbReference>
<dbReference type="InterPro" id="IPR033116">
    <property type="entry name" value="TRYPSIN_SER"/>
</dbReference>
<evidence type="ECO:0000256" key="2">
    <source>
        <dbReference type="ARBA" id="ARBA00022723"/>
    </source>
</evidence>
<keyword evidence="2" id="KW-0479">Metal-binding</keyword>
<dbReference type="SUPFAM" id="SSF50494">
    <property type="entry name" value="Trypsin-like serine proteases"/>
    <property type="match status" value="1"/>
</dbReference>
<gene>
    <name evidence="15" type="primary">LOC117567257</name>
</gene>
<dbReference type="Gene3D" id="2.40.10.10">
    <property type="entry name" value="Trypsin-like serine proteases"/>
    <property type="match status" value="2"/>
</dbReference>
<dbReference type="GeneID" id="117567257"/>
<evidence type="ECO:0000313" key="15">
    <source>
        <dbReference type="RefSeq" id="XP_034102998.1"/>
    </source>
</evidence>
<dbReference type="InterPro" id="IPR043504">
    <property type="entry name" value="Peptidase_S1_PA_chymotrypsin"/>
</dbReference>
<feature type="signal peptide" evidence="12">
    <location>
        <begin position="1"/>
        <end position="21"/>
    </location>
</feature>
<evidence type="ECO:0000256" key="11">
    <source>
        <dbReference type="RuleBase" id="RU363034"/>
    </source>
</evidence>
<dbReference type="InterPro" id="IPR009003">
    <property type="entry name" value="Peptidase_S1_PA"/>
</dbReference>
<keyword evidence="6" id="KW-0106">Calcium</keyword>
<dbReference type="CDD" id="cd00190">
    <property type="entry name" value="Tryp_SPc"/>
    <property type="match status" value="1"/>
</dbReference>
<feature type="chain" id="PRO_5028191116" evidence="12">
    <location>
        <begin position="22"/>
        <end position="291"/>
    </location>
</feature>
<feature type="domain" description="Peptidase S1" evidence="13">
    <location>
        <begin position="45"/>
        <end position="288"/>
    </location>
</feature>
<reference evidence="15" key="1">
    <citation type="submission" date="2025-08" db="UniProtKB">
        <authorList>
            <consortium name="RefSeq"/>
        </authorList>
    </citation>
    <scope>IDENTIFICATION</scope>
    <source>
        <strain evidence="15">15112-1751.03</strain>
        <tissue evidence="15">Whole Adult</tissue>
    </source>
</reference>
<comment type="similarity">
    <text evidence="10">Belongs to the peptidase S1 family. CLIP subfamily.</text>
</comment>
<keyword evidence="7" id="KW-0865">Zymogen</keyword>
<dbReference type="FunFam" id="2.40.10.10:FF:000078">
    <property type="entry name" value="Serine protease H137"/>
    <property type="match status" value="1"/>
</dbReference>
<dbReference type="SMART" id="SM00020">
    <property type="entry name" value="Tryp_SPc"/>
    <property type="match status" value="1"/>
</dbReference>
<protein>
    <submittedName>
        <fullName evidence="15">Serine protease grass-like</fullName>
    </submittedName>
</protein>
<dbReference type="PANTHER" id="PTHR24256">
    <property type="entry name" value="TRYPTASE-RELATED"/>
    <property type="match status" value="1"/>
</dbReference>
<evidence type="ECO:0000256" key="7">
    <source>
        <dbReference type="ARBA" id="ARBA00023145"/>
    </source>
</evidence>
<dbReference type="Pfam" id="PF00089">
    <property type="entry name" value="Trypsin"/>
    <property type="match status" value="1"/>
</dbReference>
<evidence type="ECO:0000313" key="14">
    <source>
        <dbReference type="Proteomes" id="UP000515160"/>
    </source>
</evidence>
<dbReference type="PROSITE" id="PS50240">
    <property type="entry name" value="TRYPSIN_DOM"/>
    <property type="match status" value="1"/>
</dbReference>
<keyword evidence="8" id="KW-1015">Disulfide bond</keyword>
<keyword evidence="4 11" id="KW-0378">Hydrolase</keyword>
<evidence type="ECO:0000256" key="10">
    <source>
        <dbReference type="ARBA" id="ARBA00024195"/>
    </source>
</evidence>
<dbReference type="OrthoDB" id="8250810at2759"/>
<dbReference type="GO" id="GO:0006508">
    <property type="term" value="P:proteolysis"/>
    <property type="evidence" value="ECO:0007669"/>
    <property type="project" value="UniProtKB-KW"/>
</dbReference>
<dbReference type="GO" id="GO:0046872">
    <property type="term" value="F:metal ion binding"/>
    <property type="evidence" value="ECO:0007669"/>
    <property type="project" value="UniProtKB-KW"/>
</dbReference>
<keyword evidence="3 12" id="KW-0732">Signal</keyword>
<evidence type="ECO:0000256" key="1">
    <source>
        <dbReference type="ARBA" id="ARBA00022670"/>
    </source>
</evidence>
<dbReference type="InterPro" id="IPR001254">
    <property type="entry name" value="Trypsin_dom"/>
</dbReference>
<keyword evidence="14" id="KW-1185">Reference proteome</keyword>
<accession>A0A6P8WUB5</accession>
<evidence type="ECO:0000256" key="8">
    <source>
        <dbReference type="ARBA" id="ARBA00023157"/>
    </source>
</evidence>
<evidence type="ECO:0000256" key="4">
    <source>
        <dbReference type="ARBA" id="ARBA00022801"/>
    </source>
</evidence>
<evidence type="ECO:0000256" key="9">
    <source>
        <dbReference type="ARBA" id="ARBA00023180"/>
    </source>
</evidence>
<keyword evidence="9" id="KW-0325">Glycoprotein</keyword>
<dbReference type="RefSeq" id="XP_034102998.1">
    <property type="nucleotide sequence ID" value="XM_034247107.2"/>
</dbReference>
<evidence type="ECO:0000256" key="12">
    <source>
        <dbReference type="SAM" id="SignalP"/>
    </source>
</evidence>
<dbReference type="InterPro" id="IPR001314">
    <property type="entry name" value="Peptidase_S1A"/>
</dbReference>
<dbReference type="PROSITE" id="PS00135">
    <property type="entry name" value="TRYPSIN_SER"/>
    <property type="match status" value="1"/>
</dbReference>
<dbReference type="FunFam" id="2.40.10.10:FF:000028">
    <property type="entry name" value="Serine protease easter"/>
    <property type="match status" value="1"/>
</dbReference>
<dbReference type="AlphaFoldDB" id="A0A6P8WUB5"/>
<keyword evidence="5 11" id="KW-0720">Serine protease</keyword>
<keyword evidence="1 11" id="KW-0645">Protease</keyword>
<sequence>MLRRSSLLIVCAIFCWQSSLTQELNQNGRRLLEEQNCGTFSRLKIVNGHEVRLGSRPWMALLLLSNGREQEYACGGTLINERFVLTAAHCVSRFQLVSVRLGEHQLSTEPDCRNIGRKEKCAPPVEDIEVEKIFKHENYVRLNGHNDIALIKLSRAVVFSRTIRPICLPTTDVDVNENFLVTGWGKTENQTLSDVLREANIKLRNPRTCQQSFRREIAQAQLCVGDVARDSCRGDSGGPLSYPAEYLSAQRFVQFGIVSYGAFECGSGYPGVYTKVASFIPWITNILGTNS</sequence>
<dbReference type="PRINTS" id="PR00722">
    <property type="entry name" value="CHYMOTRYPSIN"/>
</dbReference>
<evidence type="ECO:0000256" key="3">
    <source>
        <dbReference type="ARBA" id="ARBA00022729"/>
    </source>
</evidence>
<evidence type="ECO:0000256" key="5">
    <source>
        <dbReference type="ARBA" id="ARBA00022825"/>
    </source>
</evidence>
<proteinExistence type="inferred from homology"/>
<evidence type="ECO:0000256" key="6">
    <source>
        <dbReference type="ARBA" id="ARBA00022837"/>
    </source>
</evidence>
<dbReference type="GO" id="GO:0004252">
    <property type="term" value="F:serine-type endopeptidase activity"/>
    <property type="evidence" value="ECO:0007669"/>
    <property type="project" value="InterPro"/>
</dbReference>
<organism evidence="14 15">
    <name type="scientific">Drosophila albomicans</name>
    <name type="common">Fruit fly</name>
    <dbReference type="NCBI Taxonomy" id="7291"/>
    <lineage>
        <taxon>Eukaryota</taxon>
        <taxon>Metazoa</taxon>
        <taxon>Ecdysozoa</taxon>
        <taxon>Arthropoda</taxon>
        <taxon>Hexapoda</taxon>
        <taxon>Insecta</taxon>
        <taxon>Pterygota</taxon>
        <taxon>Neoptera</taxon>
        <taxon>Endopterygota</taxon>
        <taxon>Diptera</taxon>
        <taxon>Brachycera</taxon>
        <taxon>Muscomorpha</taxon>
        <taxon>Ephydroidea</taxon>
        <taxon>Drosophilidae</taxon>
        <taxon>Drosophila</taxon>
    </lineage>
</organism>